<organism evidence="1">
    <name type="scientific">Candidatus Nitrotoga fabula</name>
    <dbReference type="NCBI Taxonomy" id="2182327"/>
    <lineage>
        <taxon>Bacteria</taxon>
        <taxon>Pseudomonadati</taxon>
        <taxon>Pseudomonadota</taxon>
        <taxon>Betaproteobacteria</taxon>
        <taxon>Nitrosomonadales</taxon>
        <taxon>Gallionellaceae</taxon>
        <taxon>Candidatus Nitrotoga</taxon>
    </lineage>
</organism>
<name>A0A2X0R6F7_9PROT</name>
<evidence type="ECO:0000313" key="1">
    <source>
        <dbReference type="EMBL" id="SPS05552.1"/>
    </source>
</evidence>
<proteinExistence type="predicted"/>
<accession>A0A2X0R6F7</accession>
<protein>
    <submittedName>
        <fullName evidence="1">Uncharacterized protein</fullName>
    </submittedName>
</protein>
<dbReference type="AlphaFoldDB" id="A0A2X0R6F7"/>
<sequence>MGLDLQKTANKKALKVGILKKNVHLLPKL</sequence>
<reference evidence="1" key="1">
    <citation type="submission" date="2018-05" db="EMBL/GenBank/DDBJ databases">
        <authorList>
            <person name="Lanie J.A."/>
            <person name="Ng W.-L."/>
            <person name="Kazmierczak K.M."/>
            <person name="Andrzejewski T.M."/>
            <person name="Davidsen T.M."/>
            <person name="Wayne K.J."/>
            <person name="Tettelin H."/>
            <person name="Glass J.I."/>
            <person name="Rusch D."/>
            <person name="Podicherti R."/>
            <person name="Tsui H.-C.T."/>
            <person name="Winkler M.E."/>
        </authorList>
    </citation>
    <scope>NUCLEOTIDE SEQUENCE</scope>
    <source>
        <strain evidence="1">KNB</strain>
    </source>
</reference>
<dbReference type="EMBL" id="LS423452">
    <property type="protein sequence ID" value="SPS05552.1"/>
    <property type="molecule type" value="Genomic_DNA"/>
</dbReference>
<gene>
    <name evidence="1" type="ORF">NITFAB_1142</name>
</gene>